<accession>A0AAV9GRH8</accession>
<dbReference type="PANTHER" id="PTHR43549:SF2">
    <property type="entry name" value="MULTIDRUG RESISTANCE PROTEIN NORM-RELATED"/>
    <property type="match status" value="1"/>
</dbReference>
<evidence type="ECO:0000256" key="4">
    <source>
        <dbReference type="ARBA" id="ARBA00022692"/>
    </source>
</evidence>
<evidence type="ECO:0000256" key="5">
    <source>
        <dbReference type="ARBA" id="ARBA00022989"/>
    </source>
</evidence>
<evidence type="ECO:0000256" key="2">
    <source>
        <dbReference type="ARBA" id="ARBA00022448"/>
    </source>
</evidence>
<dbReference type="AlphaFoldDB" id="A0AAV9GRH8"/>
<feature type="region of interest" description="Disordered" evidence="7">
    <location>
        <begin position="27"/>
        <end position="51"/>
    </location>
</feature>
<feature type="transmembrane region" description="Helical" evidence="8">
    <location>
        <begin position="353"/>
        <end position="371"/>
    </location>
</feature>
<keyword evidence="2" id="KW-0813">Transport</keyword>
<name>A0AAV9GRH8_9PEZI</name>
<feature type="transmembrane region" description="Helical" evidence="8">
    <location>
        <begin position="253"/>
        <end position="277"/>
    </location>
</feature>
<feature type="transmembrane region" description="Helical" evidence="8">
    <location>
        <begin position="446"/>
        <end position="469"/>
    </location>
</feature>
<keyword evidence="3" id="KW-1003">Cell membrane</keyword>
<comment type="caution">
    <text evidence="9">The sequence shown here is derived from an EMBL/GenBank/DDBJ whole genome shotgun (WGS) entry which is preliminary data.</text>
</comment>
<feature type="transmembrane region" description="Helical" evidence="8">
    <location>
        <begin position="404"/>
        <end position="426"/>
    </location>
</feature>
<evidence type="ECO:0000256" key="3">
    <source>
        <dbReference type="ARBA" id="ARBA00022475"/>
    </source>
</evidence>
<gene>
    <name evidence="9" type="ORF">QBC34DRAFT_79057</name>
</gene>
<organism evidence="9 10">
    <name type="scientific">Podospora aff. communis PSN243</name>
    <dbReference type="NCBI Taxonomy" id="3040156"/>
    <lineage>
        <taxon>Eukaryota</taxon>
        <taxon>Fungi</taxon>
        <taxon>Dikarya</taxon>
        <taxon>Ascomycota</taxon>
        <taxon>Pezizomycotina</taxon>
        <taxon>Sordariomycetes</taxon>
        <taxon>Sordariomycetidae</taxon>
        <taxon>Sordariales</taxon>
        <taxon>Podosporaceae</taxon>
        <taxon>Podospora</taxon>
    </lineage>
</organism>
<keyword evidence="6 8" id="KW-0472">Membrane</keyword>
<dbReference type="PANTHER" id="PTHR43549">
    <property type="entry name" value="MULTIDRUG RESISTANCE PROTEIN YPNP-RELATED"/>
    <property type="match status" value="1"/>
</dbReference>
<reference evidence="9" key="1">
    <citation type="journal article" date="2023" name="Mol. Phylogenet. Evol.">
        <title>Genome-scale phylogeny and comparative genomics of the fungal order Sordariales.</title>
        <authorList>
            <person name="Hensen N."/>
            <person name="Bonometti L."/>
            <person name="Westerberg I."/>
            <person name="Brannstrom I.O."/>
            <person name="Guillou S."/>
            <person name="Cros-Aarteil S."/>
            <person name="Calhoun S."/>
            <person name="Haridas S."/>
            <person name="Kuo A."/>
            <person name="Mondo S."/>
            <person name="Pangilinan J."/>
            <person name="Riley R."/>
            <person name="LaButti K."/>
            <person name="Andreopoulos B."/>
            <person name="Lipzen A."/>
            <person name="Chen C."/>
            <person name="Yan M."/>
            <person name="Daum C."/>
            <person name="Ng V."/>
            <person name="Clum A."/>
            <person name="Steindorff A."/>
            <person name="Ohm R.A."/>
            <person name="Martin F."/>
            <person name="Silar P."/>
            <person name="Natvig D.O."/>
            <person name="Lalanne C."/>
            <person name="Gautier V."/>
            <person name="Ament-Velasquez S.L."/>
            <person name="Kruys A."/>
            <person name="Hutchinson M.I."/>
            <person name="Powell A.J."/>
            <person name="Barry K."/>
            <person name="Miller A.N."/>
            <person name="Grigoriev I.V."/>
            <person name="Debuchy R."/>
            <person name="Gladieux P."/>
            <person name="Hiltunen Thoren M."/>
            <person name="Johannesson H."/>
        </authorList>
    </citation>
    <scope>NUCLEOTIDE SEQUENCE</scope>
    <source>
        <strain evidence="9">PSN243</strain>
    </source>
</reference>
<keyword evidence="4 8" id="KW-0812">Transmembrane</keyword>
<reference evidence="9" key="2">
    <citation type="submission" date="2023-05" db="EMBL/GenBank/DDBJ databases">
        <authorList>
            <consortium name="Lawrence Berkeley National Laboratory"/>
            <person name="Steindorff A."/>
            <person name="Hensen N."/>
            <person name="Bonometti L."/>
            <person name="Westerberg I."/>
            <person name="Brannstrom I.O."/>
            <person name="Guillou S."/>
            <person name="Cros-Aarteil S."/>
            <person name="Calhoun S."/>
            <person name="Haridas S."/>
            <person name="Kuo A."/>
            <person name="Mondo S."/>
            <person name="Pangilinan J."/>
            <person name="Riley R."/>
            <person name="Labutti K."/>
            <person name="Andreopoulos B."/>
            <person name="Lipzen A."/>
            <person name="Chen C."/>
            <person name="Yanf M."/>
            <person name="Daum C."/>
            <person name="Ng V."/>
            <person name="Clum A."/>
            <person name="Ohm R."/>
            <person name="Martin F."/>
            <person name="Silar P."/>
            <person name="Natvig D."/>
            <person name="Lalanne C."/>
            <person name="Gautier V."/>
            <person name="Ament-Velasquez S.L."/>
            <person name="Kruys A."/>
            <person name="Hutchinson M.I."/>
            <person name="Powell A.J."/>
            <person name="Barry K."/>
            <person name="Miller A.N."/>
            <person name="Grigoriev I.V."/>
            <person name="Debuchy R."/>
            <person name="Gladieux P."/>
            <person name="Thoren M.H."/>
            <person name="Johannesson H."/>
        </authorList>
    </citation>
    <scope>NUCLEOTIDE SEQUENCE</scope>
    <source>
        <strain evidence="9">PSN243</strain>
    </source>
</reference>
<dbReference type="Proteomes" id="UP001321760">
    <property type="component" value="Unassembled WGS sequence"/>
</dbReference>
<feature type="transmembrane region" description="Helical" evidence="8">
    <location>
        <begin position="144"/>
        <end position="167"/>
    </location>
</feature>
<sequence length="547" mass="61082">MSSSTTPRPRSRFSRWRYTMLSKDDVDTRVDGEEGISHETDRDHSPSRFPPRDDRLFPTSWKVWEWHRDQYPVALMFNIGAFILPAVYGTLSKLWVASIDSSFVVTTDVYIYIGVVAEVLNEGLPRAAWVVIGDKSSRSLPQRLGLAHTLILFQSVLGLIMSIGFVAGARTFAEGFVPIEVREQSLTYVRISAFSALSSAIETAVSAATRALDKPDVPFVISTAKFAINIVLDMLIISNFHVGSHTPTINMQAGIQLACNMTAAFAGLFYFLSTASLKLHPRWKRRGSASDPTESSAKTRPTIKALLVLMRPGLIMFAESAVRNALYLWLITTIVALGSTYATAWGIFNTIRWGLVMVPVLALDATASAFVSHRWGAWRREIGVTTLRPARVTFRKLFHITKPAFVSLALAIAVEVPLAIFLTFWGARPFARYLSGSDEVADVTAYMWRSIDWCYVFFAISTQMATVLLATRPKWYLYQSLASNLLFVLPWAIVCQVKDLEGNAWTYHSLVFGGSLVFSFVDILIVDGLWAWTLWKGKATLEVFREG</sequence>
<evidence type="ECO:0000313" key="10">
    <source>
        <dbReference type="Proteomes" id="UP001321760"/>
    </source>
</evidence>
<feature type="transmembrane region" description="Helical" evidence="8">
    <location>
        <begin position="476"/>
        <end position="494"/>
    </location>
</feature>
<feature type="transmembrane region" description="Helical" evidence="8">
    <location>
        <begin position="514"/>
        <end position="535"/>
    </location>
</feature>
<feature type="transmembrane region" description="Helical" evidence="8">
    <location>
        <begin position="217"/>
        <end position="241"/>
    </location>
</feature>
<feature type="transmembrane region" description="Helical" evidence="8">
    <location>
        <begin position="326"/>
        <end position="347"/>
    </location>
</feature>
<evidence type="ECO:0008006" key="11">
    <source>
        <dbReference type="Google" id="ProtNLM"/>
    </source>
</evidence>
<keyword evidence="10" id="KW-1185">Reference proteome</keyword>
<feature type="transmembrane region" description="Helical" evidence="8">
    <location>
        <begin position="71"/>
        <end position="89"/>
    </location>
</feature>
<proteinExistence type="predicted"/>
<evidence type="ECO:0000256" key="1">
    <source>
        <dbReference type="ARBA" id="ARBA00004651"/>
    </source>
</evidence>
<evidence type="ECO:0000256" key="8">
    <source>
        <dbReference type="SAM" id="Phobius"/>
    </source>
</evidence>
<evidence type="ECO:0000256" key="7">
    <source>
        <dbReference type="SAM" id="MobiDB-lite"/>
    </source>
</evidence>
<evidence type="ECO:0000256" key="6">
    <source>
        <dbReference type="ARBA" id="ARBA00023136"/>
    </source>
</evidence>
<protein>
    <recommendedName>
        <fullName evidence="11">Transporter</fullName>
    </recommendedName>
</protein>
<evidence type="ECO:0000313" key="9">
    <source>
        <dbReference type="EMBL" id="KAK4449953.1"/>
    </source>
</evidence>
<dbReference type="InterPro" id="IPR052031">
    <property type="entry name" value="Membrane_Transporter-Flippase"/>
</dbReference>
<dbReference type="EMBL" id="MU865934">
    <property type="protein sequence ID" value="KAK4449953.1"/>
    <property type="molecule type" value="Genomic_DNA"/>
</dbReference>
<comment type="subcellular location">
    <subcellularLocation>
        <location evidence="1">Cell membrane</location>
        <topology evidence="1">Multi-pass membrane protein</topology>
    </subcellularLocation>
</comment>
<keyword evidence="5 8" id="KW-1133">Transmembrane helix</keyword>
<dbReference type="GO" id="GO:0005886">
    <property type="term" value="C:plasma membrane"/>
    <property type="evidence" value="ECO:0007669"/>
    <property type="project" value="UniProtKB-SubCell"/>
</dbReference>